<evidence type="ECO:0000313" key="12">
    <source>
        <dbReference type="Proteomes" id="UP000094469"/>
    </source>
</evidence>
<dbReference type="GO" id="GO:0006281">
    <property type="term" value="P:DNA repair"/>
    <property type="evidence" value="ECO:0007669"/>
    <property type="project" value="TreeGrafter"/>
</dbReference>
<dbReference type="InterPro" id="IPR027417">
    <property type="entry name" value="P-loop_NTPase"/>
</dbReference>
<dbReference type="RefSeq" id="WP_069641338.1">
    <property type="nucleotide sequence ID" value="NZ_JAFBEZ010000006.1"/>
</dbReference>
<keyword evidence="1" id="KW-0547">Nucleotide-binding</keyword>
<dbReference type="PANTHER" id="PTHR13710:SF84">
    <property type="entry name" value="ATP-DEPENDENT DNA HELICASE RECS-RELATED"/>
    <property type="match status" value="1"/>
</dbReference>
<evidence type="ECO:0000259" key="10">
    <source>
        <dbReference type="PROSITE" id="PS51194"/>
    </source>
</evidence>
<keyword evidence="4" id="KW-0067">ATP-binding</keyword>
<keyword evidence="3" id="KW-0347">Helicase</keyword>
<keyword evidence="2" id="KW-0378">Hydrolase</keyword>
<dbReference type="InterPro" id="IPR014001">
    <property type="entry name" value="Helicase_ATP-bd"/>
</dbReference>
<dbReference type="InterPro" id="IPR011545">
    <property type="entry name" value="DEAD/DEAH_box_helicase_dom"/>
</dbReference>
<dbReference type="GO" id="GO:0009378">
    <property type="term" value="F:four-way junction helicase activity"/>
    <property type="evidence" value="ECO:0007669"/>
    <property type="project" value="TreeGrafter"/>
</dbReference>
<dbReference type="GO" id="GO:0016787">
    <property type="term" value="F:hydrolase activity"/>
    <property type="evidence" value="ECO:0007669"/>
    <property type="project" value="UniProtKB-KW"/>
</dbReference>
<dbReference type="InterPro" id="IPR032284">
    <property type="entry name" value="RecQ_Zn-bd"/>
</dbReference>
<dbReference type="PANTHER" id="PTHR13710">
    <property type="entry name" value="DNA HELICASE RECQ FAMILY MEMBER"/>
    <property type="match status" value="1"/>
</dbReference>
<proteinExistence type="predicted"/>
<dbReference type="GO" id="GO:0043138">
    <property type="term" value="F:3'-5' DNA helicase activity"/>
    <property type="evidence" value="ECO:0007669"/>
    <property type="project" value="TreeGrafter"/>
</dbReference>
<dbReference type="GO" id="GO:0003677">
    <property type="term" value="F:DNA binding"/>
    <property type="evidence" value="ECO:0007669"/>
    <property type="project" value="UniProtKB-KW"/>
</dbReference>
<dbReference type="STRING" id="1131292.BCR24_08865"/>
<keyword evidence="5" id="KW-0238">DNA-binding</keyword>
<evidence type="ECO:0000313" key="11">
    <source>
        <dbReference type="EMBL" id="OEG21182.1"/>
    </source>
</evidence>
<dbReference type="PROSITE" id="PS00690">
    <property type="entry name" value="DEAH_ATP_HELICASE"/>
    <property type="match status" value="1"/>
</dbReference>
<evidence type="ECO:0000256" key="7">
    <source>
        <dbReference type="ARBA" id="ARBA00044550"/>
    </source>
</evidence>
<dbReference type="Gene3D" id="3.40.50.300">
    <property type="entry name" value="P-loop containing nucleotide triphosphate hydrolases"/>
    <property type="match status" value="2"/>
</dbReference>
<dbReference type="Pfam" id="PF16124">
    <property type="entry name" value="RecQ_Zn_bind"/>
    <property type="match status" value="1"/>
</dbReference>
<dbReference type="EMBL" id="MIKC01000041">
    <property type="protein sequence ID" value="OEG21182.1"/>
    <property type="molecule type" value="Genomic_DNA"/>
</dbReference>
<dbReference type="SUPFAM" id="SSF52540">
    <property type="entry name" value="P-loop containing nucleoside triphosphate hydrolases"/>
    <property type="match status" value="1"/>
</dbReference>
<reference evidence="12" key="1">
    <citation type="submission" date="2016-09" db="EMBL/GenBank/DDBJ databases">
        <authorList>
            <person name="Gulvik C.A."/>
        </authorList>
    </citation>
    <scope>NUCLEOTIDE SEQUENCE [LARGE SCALE GENOMIC DNA]</scope>
    <source>
        <strain evidence="12">LMG 26676</strain>
    </source>
</reference>
<dbReference type="GO" id="GO:0005524">
    <property type="term" value="F:ATP binding"/>
    <property type="evidence" value="ECO:0007669"/>
    <property type="project" value="UniProtKB-KW"/>
</dbReference>
<dbReference type="InterPro" id="IPR002464">
    <property type="entry name" value="DNA/RNA_helicase_DEAH_CS"/>
</dbReference>
<dbReference type="GO" id="GO:0030894">
    <property type="term" value="C:replisome"/>
    <property type="evidence" value="ECO:0007669"/>
    <property type="project" value="TreeGrafter"/>
</dbReference>
<dbReference type="GO" id="GO:0043590">
    <property type="term" value="C:bacterial nucleoid"/>
    <property type="evidence" value="ECO:0007669"/>
    <property type="project" value="TreeGrafter"/>
</dbReference>
<sequence>MKIDLEQLLYDKFGFSSFKPGQKEVIEHLLEKHDTLAVLPTGTGKSLCYQMVGQLVQGTVIIVSPLLSLMEDQVIQLQKKGENRVIALNSSLSFLEKQYVLNHLSEYKFILISPETLTQKEVRNKIANVNIALFVIDEAHCVSQWGVDFRPEYTKLAKIQEECGFPLTLALTATATPNVKKEILKQVFTQQKAVSEVVFSVDRPNIGLIVNQTLEKNETLLSYVTQLKNKGIVYCATRKNTEKINQLINEQTDLKSAFYHGGLTTNERSLLQQQFVSNQLDVLCATNAFGMGIDKPDVRFVIHYDCPDSLENYVQEIGRAGRDQQPSIAVLLYQKGDESIHYYFQSESRLDRTLLNDLAVNQTENSKKIMPELNEIQQKWLQGYLEKEYTIEELEQRLLRKEKERQQQLNVMLNYIKEEKCRRTFIQRYFSEEVTKSLPESCCDRCGLSFDNFKRQIVQSPEEKEIPEQWEDILIRLFKE</sequence>
<dbReference type="GO" id="GO:0005737">
    <property type="term" value="C:cytoplasm"/>
    <property type="evidence" value="ECO:0007669"/>
    <property type="project" value="TreeGrafter"/>
</dbReference>
<evidence type="ECO:0000256" key="8">
    <source>
        <dbReference type="SAM" id="Coils"/>
    </source>
</evidence>
<accession>A0A1E5H8C1</accession>
<feature type="domain" description="Helicase ATP-binding" evidence="9">
    <location>
        <begin position="26"/>
        <end position="193"/>
    </location>
</feature>
<dbReference type="PROSITE" id="PS51192">
    <property type="entry name" value="HELICASE_ATP_BIND_1"/>
    <property type="match status" value="1"/>
</dbReference>
<organism evidence="11 12">
    <name type="scientific">Enterococcus ureilyticus</name>
    <dbReference type="NCBI Taxonomy" id="1131292"/>
    <lineage>
        <taxon>Bacteria</taxon>
        <taxon>Bacillati</taxon>
        <taxon>Bacillota</taxon>
        <taxon>Bacilli</taxon>
        <taxon>Lactobacillales</taxon>
        <taxon>Enterococcaceae</taxon>
        <taxon>Enterococcus</taxon>
    </lineage>
</organism>
<feature type="domain" description="Helicase C-terminal" evidence="10">
    <location>
        <begin position="219"/>
        <end position="366"/>
    </location>
</feature>
<evidence type="ECO:0000259" key="9">
    <source>
        <dbReference type="PROSITE" id="PS51192"/>
    </source>
</evidence>
<dbReference type="GO" id="GO:0006310">
    <property type="term" value="P:DNA recombination"/>
    <property type="evidence" value="ECO:0007669"/>
    <property type="project" value="InterPro"/>
</dbReference>
<dbReference type="SMART" id="SM00490">
    <property type="entry name" value="HELICc"/>
    <property type="match status" value="1"/>
</dbReference>
<keyword evidence="8" id="KW-0175">Coiled coil</keyword>
<protein>
    <recommendedName>
        <fullName evidence="6">ATP-dependent DNA helicase RecQ</fullName>
    </recommendedName>
    <alternativeName>
        <fullName evidence="7">DNA 3'-5' helicase RecQ</fullName>
    </alternativeName>
</protein>
<dbReference type="PROSITE" id="PS51194">
    <property type="entry name" value="HELICASE_CTER"/>
    <property type="match status" value="1"/>
</dbReference>
<evidence type="ECO:0000256" key="2">
    <source>
        <dbReference type="ARBA" id="ARBA00022801"/>
    </source>
</evidence>
<dbReference type="Pfam" id="PF00271">
    <property type="entry name" value="Helicase_C"/>
    <property type="match status" value="1"/>
</dbReference>
<dbReference type="SMART" id="SM00487">
    <property type="entry name" value="DEXDc"/>
    <property type="match status" value="1"/>
</dbReference>
<evidence type="ECO:0000256" key="5">
    <source>
        <dbReference type="ARBA" id="ARBA00023125"/>
    </source>
</evidence>
<evidence type="ECO:0000256" key="6">
    <source>
        <dbReference type="ARBA" id="ARBA00044535"/>
    </source>
</evidence>
<dbReference type="InterPro" id="IPR001650">
    <property type="entry name" value="Helicase_C-like"/>
</dbReference>
<dbReference type="NCBIfam" id="TIGR00614">
    <property type="entry name" value="recQ_fam"/>
    <property type="match status" value="1"/>
</dbReference>
<dbReference type="CDD" id="cd18794">
    <property type="entry name" value="SF2_C_RecQ"/>
    <property type="match status" value="1"/>
</dbReference>
<dbReference type="CDD" id="cd17920">
    <property type="entry name" value="DEXHc_RecQ"/>
    <property type="match status" value="1"/>
</dbReference>
<gene>
    <name evidence="11" type="ORF">BCR24_08865</name>
</gene>
<dbReference type="Proteomes" id="UP000094469">
    <property type="component" value="Unassembled WGS sequence"/>
</dbReference>
<dbReference type="OrthoDB" id="9763310at2"/>
<evidence type="ECO:0000256" key="4">
    <source>
        <dbReference type="ARBA" id="ARBA00022840"/>
    </source>
</evidence>
<comment type="caution">
    <text evidence="11">The sequence shown here is derived from an EMBL/GenBank/DDBJ whole genome shotgun (WGS) entry which is preliminary data.</text>
</comment>
<evidence type="ECO:0000256" key="1">
    <source>
        <dbReference type="ARBA" id="ARBA00022741"/>
    </source>
</evidence>
<dbReference type="AlphaFoldDB" id="A0A1E5H8C1"/>
<evidence type="ECO:0000256" key="3">
    <source>
        <dbReference type="ARBA" id="ARBA00022806"/>
    </source>
</evidence>
<dbReference type="InterPro" id="IPR004589">
    <property type="entry name" value="DNA_helicase_ATP-dep_RecQ"/>
</dbReference>
<feature type="coiled-coil region" evidence="8">
    <location>
        <begin position="384"/>
        <end position="411"/>
    </location>
</feature>
<dbReference type="Pfam" id="PF00270">
    <property type="entry name" value="DEAD"/>
    <property type="match status" value="1"/>
</dbReference>
<keyword evidence="12" id="KW-1185">Reference proteome</keyword>
<name>A0A1E5H8C1_9ENTE</name>